<dbReference type="PRINTS" id="PR00320">
    <property type="entry name" value="GPROTEINBRPT"/>
</dbReference>
<proteinExistence type="predicted"/>
<evidence type="ECO:0000256" key="6">
    <source>
        <dbReference type="SAM" id="MobiDB-lite"/>
    </source>
</evidence>
<dbReference type="FunFam" id="2.130.10.10:FF:000509">
    <property type="entry name" value="U3 small nucleolar RNA-interacting protein"/>
    <property type="match status" value="1"/>
</dbReference>
<dbReference type="PANTHER" id="PTHR19865">
    <property type="entry name" value="U3 SMALL NUCLEOLAR RNA INTERACTING PROTEIN 2"/>
    <property type="match status" value="1"/>
</dbReference>
<dbReference type="InterPro" id="IPR015943">
    <property type="entry name" value="WD40/YVTN_repeat-like_dom_sf"/>
</dbReference>
<name>A0A813N6K1_9BILA</name>
<evidence type="ECO:0000313" key="8">
    <source>
        <dbReference type="Proteomes" id="UP000663879"/>
    </source>
</evidence>
<dbReference type="CDD" id="cd00200">
    <property type="entry name" value="WD40"/>
    <property type="match status" value="1"/>
</dbReference>
<evidence type="ECO:0000313" key="7">
    <source>
        <dbReference type="EMBL" id="CAF0734411.1"/>
    </source>
</evidence>
<organism evidence="7 8">
    <name type="scientific">Brachionus calyciflorus</name>
    <dbReference type="NCBI Taxonomy" id="104777"/>
    <lineage>
        <taxon>Eukaryota</taxon>
        <taxon>Metazoa</taxon>
        <taxon>Spiralia</taxon>
        <taxon>Gnathifera</taxon>
        <taxon>Rotifera</taxon>
        <taxon>Eurotatoria</taxon>
        <taxon>Monogononta</taxon>
        <taxon>Pseudotrocha</taxon>
        <taxon>Ploima</taxon>
        <taxon>Brachionidae</taxon>
        <taxon>Brachionus</taxon>
    </lineage>
</organism>
<dbReference type="PROSITE" id="PS50082">
    <property type="entry name" value="WD_REPEATS_2"/>
    <property type="match status" value="6"/>
</dbReference>
<feature type="repeat" description="WD" evidence="5">
    <location>
        <begin position="154"/>
        <end position="195"/>
    </location>
</feature>
<dbReference type="GO" id="GO:0032040">
    <property type="term" value="C:small-subunit processome"/>
    <property type="evidence" value="ECO:0007669"/>
    <property type="project" value="TreeGrafter"/>
</dbReference>
<dbReference type="InterPro" id="IPR001680">
    <property type="entry name" value="WD40_rpt"/>
</dbReference>
<keyword evidence="2 5" id="KW-0853">WD repeat</keyword>
<feature type="region of interest" description="Disordered" evidence="6">
    <location>
        <begin position="1"/>
        <end position="35"/>
    </location>
</feature>
<dbReference type="InterPro" id="IPR019775">
    <property type="entry name" value="WD40_repeat_CS"/>
</dbReference>
<dbReference type="OrthoDB" id="189968at2759"/>
<feature type="compositionally biased region" description="Acidic residues" evidence="6">
    <location>
        <begin position="21"/>
        <end position="35"/>
    </location>
</feature>
<feature type="repeat" description="WD" evidence="5">
    <location>
        <begin position="280"/>
        <end position="320"/>
    </location>
</feature>
<dbReference type="Proteomes" id="UP000663879">
    <property type="component" value="Unassembled WGS sequence"/>
</dbReference>
<reference evidence="7" key="1">
    <citation type="submission" date="2021-02" db="EMBL/GenBank/DDBJ databases">
        <authorList>
            <person name="Nowell W R."/>
        </authorList>
    </citation>
    <scope>NUCLEOTIDE SEQUENCE</scope>
    <source>
        <strain evidence="7">Ploen Becks lab</strain>
    </source>
</reference>
<dbReference type="PANTHER" id="PTHR19865:SF0">
    <property type="entry name" value="U3 SMALL NUCLEOLAR RNA-INTERACTING PROTEIN 2"/>
    <property type="match status" value="1"/>
</dbReference>
<gene>
    <name evidence="7" type="ORF">OXX778_LOCUS3045</name>
</gene>
<dbReference type="Gene3D" id="2.130.10.10">
    <property type="entry name" value="YVTN repeat-like/Quinoprotein amine dehydrogenase"/>
    <property type="match status" value="1"/>
</dbReference>
<accession>A0A813N6K1</accession>
<sequence>MASKLDEEIPSDSDMSSREAESDEDLIEDDEDEETVQEKKIRLAKNLIEKLEKQKESKALDKDQTAYVVRKLEEDLQAKTGKLKKELANKYTSGTIEKQLKGHRLSVTCVAISSDKKYIFSGSKDGTIIKWNFESGMKMNTIKKRLPNENKNSNKGHSKEIYALAISDDSKFLATAGEDRSIKIWNPDNLEFIYSFEGHRDAVSGLVFRANSHQLFSCSFDRSVKIWNVDQLVYVETLFGHQDKILGIDSLNKERCITCGARDRSLRLWKVVEESQLLFNGTHFDSIDCVSLINEEYFFSGSNDSTLAIWNINKKKPILAHKNAHKTSVHNENTSLFGGGFQPTNWICSVKAYHNSDLLASGSDDGFIKIWAFSSSNNTLNERFKIQVNGFVNDLQFSEDGSYLIAGVGQEHKLGRWSTNKNAKNSILIIKLNSDDLK</sequence>
<evidence type="ECO:0000256" key="2">
    <source>
        <dbReference type="ARBA" id="ARBA00022574"/>
    </source>
</evidence>
<dbReference type="AlphaFoldDB" id="A0A813N6K1"/>
<evidence type="ECO:0000256" key="4">
    <source>
        <dbReference type="ARBA" id="ARBA00023242"/>
    </source>
</evidence>
<dbReference type="InterPro" id="IPR039241">
    <property type="entry name" value="Rrp9-like"/>
</dbReference>
<dbReference type="PROSITE" id="PS00678">
    <property type="entry name" value="WD_REPEATS_1"/>
    <property type="match status" value="1"/>
</dbReference>
<evidence type="ECO:0000256" key="1">
    <source>
        <dbReference type="ARBA" id="ARBA00004123"/>
    </source>
</evidence>
<dbReference type="PROSITE" id="PS50294">
    <property type="entry name" value="WD_REPEATS_REGION"/>
    <property type="match status" value="3"/>
</dbReference>
<keyword evidence="3" id="KW-0677">Repeat</keyword>
<feature type="repeat" description="WD" evidence="5">
    <location>
        <begin position="238"/>
        <end position="279"/>
    </location>
</feature>
<dbReference type="GO" id="GO:0034511">
    <property type="term" value="F:U3 snoRNA binding"/>
    <property type="evidence" value="ECO:0007669"/>
    <property type="project" value="InterPro"/>
</dbReference>
<protein>
    <submittedName>
        <fullName evidence="7">Uncharacterized protein</fullName>
    </submittedName>
</protein>
<dbReference type="SMART" id="SM00320">
    <property type="entry name" value="WD40"/>
    <property type="match status" value="7"/>
</dbReference>
<dbReference type="InterPro" id="IPR020472">
    <property type="entry name" value="WD40_PAC1"/>
</dbReference>
<keyword evidence="4" id="KW-0539">Nucleus</keyword>
<keyword evidence="8" id="KW-1185">Reference proteome</keyword>
<feature type="repeat" description="WD" evidence="5">
    <location>
        <begin position="100"/>
        <end position="141"/>
    </location>
</feature>
<dbReference type="Pfam" id="PF00400">
    <property type="entry name" value="WD40"/>
    <property type="match status" value="6"/>
</dbReference>
<evidence type="ECO:0000256" key="3">
    <source>
        <dbReference type="ARBA" id="ARBA00022737"/>
    </source>
</evidence>
<dbReference type="InterPro" id="IPR036322">
    <property type="entry name" value="WD40_repeat_dom_sf"/>
</dbReference>
<feature type="repeat" description="WD" evidence="5">
    <location>
        <begin position="347"/>
        <end position="381"/>
    </location>
</feature>
<dbReference type="SUPFAM" id="SSF50978">
    <property type="entry name" value="WD40 repeat-like"/>
    <property type="match status" value="1"/>
</dbReference>
<feature type="repeat" description="WD" evidence="5">
    <location>
        <begin position="196"/>
        <end position="237"/>
    </location>
</feature>
<evidence type="ECO:0000256" key="5">
    <source>
        <dbReference type="PROSITE-ProRule" id="PRU00221"/>
    </source>
</evidence>
<comment type="subcellular location">
    <subcellularLocation>
        <location evidence="1">Nucleus</location>
    </subcellularLocation>
</comment>
<comment type="caution">
    <text evidence="7">The sequence shown here is derived from an EMBL/GenBank/DDBJ whole genome shotgun (WGS) entry which is preliminary data.</text>
</comment>
<dbReference type="EMBL" id="CAJNOC010000256">
    <property type="protein sequence ID" value="CAF0734411.1"/>
    <property type="molecule type" value="Genomic_DNA"/>
</dbReference>